<accession>A0ABW2LQ06</accession>
<proteinExistence type="predicted"/>
<keyword evidence="2" id="KW-1185">Reference proteome</keyword>
<gene>
    <name evidence="1" type="ORF">ACFQRI_24515</name>
</gene>
<sequence>MYAELIAGYKSSTLWIKDRDGTERLHLKDLPPRMTRDNAKALLQPDWITGDWELKPETNSGEMRWVCFNVEYNEQT</sequence>
<organism evidence="1 2">
    <name type="scientific">Saccharopolyspora griseoalba</name>
    <dbReference type="NCBI Taxonomy" id="1431848"/>
    <lineage>
        <taxon>Bacteria</taxon>
        <taxon>Bacillati</taxon>
        <taxon>Actinomycetota</taxon>
        <taxon>Actinomycetes</taxon>
        <taxon>Pseudonocardiales</taxon>
        <taxon>Pseudonocardiaceae</taxon>
        <taxon>Saccharopolyspora</taxon>
    </lineage>
</organism>
<dbReference type="RefSeq" id="WP_380672506.1">
    <property type="nucleotide sequence ID" value="NZ_JBHTCJ010000017.1"/>
</dbReference>
<protein>
    <submittedName>
        <fullName evidence="1">Uncharacterized protein</fullName>
    </submittedName>
</protein>
<evidence type="ECO:0000313" key="2">
    <source>
        <dbReference type="Proteomes" id="UP001596504"/>
    </source>
</evidence>
<comment type="caution">
    <text evidence="1">The sequence shown here is derived from an EMBL/GenBank/DDBJ whole genome shotgun (WGS) entry which is preliminary data.</text>
</comment>
<evidence type="ECO:0000313" key="1">
    <source>
        <dbReference type="EMBL" id="MFC7344583.1"/>
    </source>
</evidence>
<dbReference type="Proteomes" id="UP001596504">
    <property type="component" value="Unassembled WGS sequence"/>
</dbReference>
<name>A0ABW2LQ06_9PSEU</name>
<dbReference type="EMBL" id="JBHTCJ010000017">
    <property type="protein sequence ID" value="MFC7344583.1"/>
    <property type="molecule type" value="Genomic_DNA"/>
</dbReference>
<reference evidence="2" key="1">
    <citation type="journal article" date="2019" name="Int. J. Syst. Evol. Microbiol.">
        <title>The Global Catalogue of Microorganisms (GCM) 10K type strain sequencing project: providing services to taxonomists for standard genome sequencing and annotation.</title>
        <authorList>
            <consortium name="The Broad Institute Genomics Platform"/>
            <consortium name="The Broad Institute Genome Sequencing Center for Infectious Disease"/>
            <person name="Wu L."/>
            <person name="Ma J."/>
        </authorList>
    </citation>
    <scope>NUCLEOTIDE SEQUENCE [LARGE SCALE GENOMIC DNA]</scope>
    <source>
        <strain evidence="2">WLHS5</strain>
    </source>
</reference>